<organism evidence="1 2">
    <name type="scientific">Rhabditophanes sp. KR3021</name>
    <dbReference type="NCBI Taxonomy" id="114890"/>
    <lineage>
        <taxon>Eukaryota</taxon>
        <taxon>Metazoa</taxon>
        <taxon>Ecdysozoa</taxon>
        <taxon>Nematoda</taxon>
        <taxon>Chromadorea</taxon>
        <taxon>Rhabditida</taxon>
        <taxon>Tylenchina</taxon>
        <taxon>Panagrolaimomorpha</taxon>
        <taxon>Strongyloidoidea</taxon>
        <taxon>Alloionematidae</taxon>
        <taxon>Rhabditophanes</taxon>
    </lineage>
</organism>
<accession>A0AC35UA33</accession>
<evidence type="ECO:0000313" key="1">
    <source>
        <dbReference type="Proteomes" id="UP000095286"/>
    </source>
</evidence>
<evidence type="ECO:0000313" key="2">
    <source>
        <dbReference type="WBParaSite" id="RSKR_0000922866.1"/>
    </source>
</evidence>
<dbReference type="Proteomes" id="UP000095286">
    <property type="component" value="Unplaced"/>
</dbReference>
<proteinExistence type="predicted"/>
<dbReference type="WBParaSite" id="RSKR_0000922866.1">
    <property type="protein sequence ID" value="RSKR_0000922866.1"/>
    <property type="gene ID" value="RSKR_0000922866"/>
</dbReference>
<reference evidence="2" key="1">
    <citation type="submission" date="2016-11" db="UniProtKB">
        <authorList>
            <consortium name="WormBaseParasite"/>
        </authorList>
    </citation>
    <scope>IDENTIFICATION</scope>
    <source>
        <strain evidence="2">KR3021</strain>
    </source>
</reference>
<name>A0AC35UA33_9BILA</name>
<protein>
    <submittedName>
        <fullName evidence="2">Activin_recp domain-containing protein</fullName>
    </submittedName>
</protein>
<sequence length="220" mass="24933">MRKFIYITLLLINTVFTKFLQEGGYNSIGDYDGFQHLKCKCTKNSAKSTCVEGVCSRFITENIIVSVLGSCLMLDHPLTGKHYSCAHRRLPDGVCNVKETKPGTSVTVCSCNSEDMCNYNKWSSQYYQSSEAIRDEATLQNTTPTNHQTTSFHHRHHNTTHHHSHDLIKGQRESNSDKAAYAEKMRQRIKDLDNNNSCSTSNNFIISSIMLTTTVLCFTF</sequence>